<reference evidence="6 7" key="1">
    <citation type="journal article" date="2024" name="Front Chem Biol">
        <title>Unveiling the potential of Daldinia eschscholtzii MFLUCC 19-0629 through bioactivity and bioinformatics studies for enhanced sustainable agriculture production.</title>
        <authorList>
            <person name="Brooks S."/>
            <person name="Weaver J.A."/>
            <person name="Klomchit A."/>
            <person name="Alharthi S.A."/>
            <person name="Onlamun T."/>
            <person name="Nurani R."/>
            <person name="Vong T.K."/>
            <person name="Alberti F."/>
            <person name="Greco C."/>
        </authorList>
    </citation>
    <scope>NUCLEOTIDE SEQUENCE [LARGE SCALE GENOMIC DNA]</scope>
    <source>
        <strain evidence="6">MFLUCC 19-0629</strain>
    </source>
</reference>
<dbReference type="InterPro" id="IPR016166">
    <property type="entry name" value="FAD-bd_PCMH"/>
</dbReference>
<dbReference type="EMBL" id="JBANMG010000005">
    <property type="protein sequence ID" value="KAK6952749.1"/>
    <property type="molecule type" value="Genomic_DNA"/>
</dbReference>
<evidence type="ECO:0000256" key="2">
    <source>
        <dbReference type="ARBA" id="ARBA00022630"/>
    </source>
</evidence>
<dbReference type="SUPFAM" id="SSF56176">
    <property type="entry name" value="FAD-binding/transporter-associated domain-like"/>
    <property type="match status" value="1"/>
</dbReference>
<evidence type="ECO:0000256" key="3">
    <source>
        <dbReference type="ARBA" id="ARBA00022827"/>
    </source>
</evidence>
<keyword evidence="4" id="KW-0560">Oxidoreductase</keyword>
<keyword evidence="2" id="KW-0285">Flavoprotein</keyword>
<protein>
    <recommendedName>
        <fullName evidence="5">FAD-binding PCMH-type domain-containing protein</fullName>
    </recommendedName>
</protein>
<evidence type="ECO:0000256" key="1">
    <source>
        <dbReference type="ARBA" id="ARBA00005466"/>
    </source>
</evidence>
<dbReference type="GO" id="GO:0071949">
    <property type="term" value="F:FAD binding"/>
    <property type="evidence" value="ECO:0007669"/>
    <property type="project" value="InterPro"/>
</dbReference>
<dbReference type="InterPro" id="IPR006094">
    <property type="entry name" value="Oxid_FAD_bind_N"/>
</dbReference>
<proteinExistence type="inferred from homology"/>
<dbReference type="InterPro" id="IPR016169">
    <property type="entry name" value="FAD-bd_PCMH_sub2"/>
</dbReference>
<evidence type="ECO:0000259" key="5">
    <source>
        <dbReference type="PROSITE" id="PS51387"/>
    </source>
</evidence>
<comment type="similarity">
    <text evidence="1">Belongs to the oxygen-dependent FAD-linked oxidoreductase family.</text>
</comment>
<dbReference type="InterPro" id="IPR036318">
    <property type="entry name" value="FAD-bd_PCMH-like_sf"/>
</dbReference>
<dbReference type="GO" id="GO:0016491">
    <property type="term" value="F:oxidoreductase activity"/>
    <property type="evidence" value="ECO:0007669"/>
    <property type="project" value="UniProtKB-KW"/>
</dbReference>
<dbReference type="InterPro" id="IPR050416">
    <property type="entry name" value="FAD-linked_Oxidoreductase"/>
</dbReference>
<dbReference type="Proteomes" id="UP001369815">
    <property type="component" value="Unassembled WGS sequence"/>
</dbReference>
<sequence length="512" mass="54463">MKVSPLLLVAAATGSFGAAIQAREESFSEQLLDTLGSFSSSDPIVSELSAAIRNSSALLDQAPSQNSAISARASSFQAQAASSNCDLPAACFITPEHPVQVAIALQVISRVQSKFAVRSGGHNPNPGFAGIGQEGVTIDTQRFSSLSLSADKSYATVGAGLRFGPVQEYLDSQGVAVVSGRNKYVGVTGLLLGGGHPIINSLTGLAADNIKSIEVVLSDYRVVTASRTENSDLFRALKGGGNNFGIVTKFELYTKMPRNIWYRNAIYAASDAKAVLKALAEVQKNMEEDSKAGIQMTCSPDGFTVAFVYGEHTNDPVVFAPFSKLVPTSERTPPTNGTTLEFIQLQSPPQPEASRDTVGVTTTPDADLYLDLYNQYLTINAANNGTSAAFLLVIQTLGAAAARVAECNGGNALGTSKRALTLWNPISTWTDPADDKRVHSVLTQIGNYIKSQSQAKKLYDPLIFANIAAHDQKVLASYGSQNLNFLRGVSQKYDRNGTFQRLQNGGFLVSKS</sequence>
<feature type="domain" description="FAD-binding PCMH-type" evidence="5">
    <location>
        <begin position="85"/>
        <end position="257"/>
    </location>
</feature>
<evidence type="ECO:0000313" key="6">
    <source>
        <dbReference type="EMBL" id="KAK6952749.1"/>
    </source>
</evidence>
<comment type="caution">
    <text evidence="6">The sequence shown here is derived from an EMBL/GenBank/DDBJ whole genome shotgun (WGS) entry which is preliminary data.</text>
</comment>
<name>A0AAX6MJE9_9PEZI</name>
<dbReference type="PROSITE" id="PS51387">
    <property type="entry name" value="FAD_PCMH"/>
    <property type="match status" value="1"/>
</dbReference>
<dbReference type="Pfam" id="PF01565">
    <property type="entry name" value="FAD_binding_4"/>
    <property type="match status" value="1"/>
</dbReference>
<organism evidence="6 7">
    <name type="scientific">Daldinia eschscholtzii</name>
    <dbReference type="NCBI Taxonomy" id="292717"/>
    <lineage>
        <taxon>Eukaryota</taxon>
        <taxon>Fungi</taxon>
        <taxon>Dikarya</taxon>
        <taxon>Ascomycota</taxon>
        <taxon>Pezizomycotina</taxon>
        <taxon>Sordariomycetes</taxon>
        <taxon>Xylariomycetidae</taxon>
        <taxon>Xylariales</taxon>
        <taxon>Hypoxylaceae</taxon>
        <taxon>Daldinia</taxon>
    </lineage>
</organism>
<accession>A0AAX6MJE9</accession>
<dbReference type="AlphaFoldDB" id="A0AAX6MJE9"/>
<keyword evidence="3" id="KW-0274">FAD</keyword>
<dbReference type="PANTHER" id="PTHR42973">
    <property type="entry name" value="BINDING OXIDOREDUCTASE, PUTATIVE (AFU_ORTHOLOGUE AFUA_1G17690)-RELATED"/>
    <property type="match status" value="1"/>
</dbReference>
<dbReference type="PANTHER" id="PTHR42973:SF54">
    <property type="entry name" value="FAD-BINDING PCMH-TYPE DOMAIN-CONTAINING PROTEIN"/>
    <property type="match status" value="1"/>
</dbReference>
<gene>
    <name evidence="6" type="ORF">Daesc_005043</name>
</gene>
<evidence type="ECO:0000313" key="7">
    <source>
        <dbReference type="Proteomes" id="UP001369815"/>
    </source>
</evidence>
<keyword evidence="7" id="KW-1185">Reference proteome</keyword>
<evidence type="ECO:0000256" key="4">
    <source>
        <dbReference type="ARBA" id="ARBA00023002"/>
    </source>
</evidence>
<dbReference type="Gene3D" id="3.30.465.10">
    <property type="match status" value="1"/>
</dbReference>